<evidence type="ECO:0000313" key="3">
    <source>
        <dbReference type="EMBL" id="MDF8334728.1"/>
    </source>
</evidence>
<dbReference type="InterPro" id="IPR052516">
    <property type="entry name" value="N-heterocyclic_Hydroxylase"/>
</dbReference>
<dbReference type="Pfam" id="PF02738">
    <property type="entry name" value="MoCoBD_1"/>
    <property type="match status" value="1"/>
</dbReference>
<feature type="signal peptide" evidence="1">
    <location>
        <begin position="1"/>
        <end position="31"/>
    </location>
</feature>
<evidence type="ECO:0000313" key="4">
    <source>
        <dbReference type="Proteomes" id="UP001222770"/>
    </source>
</evidence>
<dbReference type="PANTHER" id="PTHR47495">
    <property type="entry name" value="ALDEHYDE DEHYDROGENASE"/>
    <property type="match status" value="1"/>
</dbReference>
<dbReference type="InterPro" id="IPR046867">
    <property type="entry name" value="AldOxase/xan_DH_MoCoBD2"/>
</dbReference>
<proteinExistence type="predicted"/>
<dbReference type="RefSeq" id="WP_277279504.1">
    <property type="nucleotide sequence ID" value="NZ_JAROCY010000016.1"/>
</dbReference>
<dbReference type="InterPro" id="IPR000674">
    <property type="entry name" value="Ald_Oxase/Xan_DH_a/b"/>
</dbReference>
<dbReference type="InterPro" id="IPR006311">
    <property type="entry name" value="TAT_signal"/>
</dbReference>
<dbReference type="PIRSF" id="PIRSF036389">
    <property type="entry name" value="IOR_B"/>
    <property type="match status" value="1"/>
</dbReference>
<dbReference type="Pfam" id="PF20256">
    <property type="entry name" value="MoCoBD_2"/>
    <property type="match status" value="2"/>
</dbReference>
<protein>
    <submittedName>
        <fullName evidence="3">Molybdopterin-dependent oxidoreductase</fullName>
    </submittedName>
</protein>
<accession>A0ABT6CNB5</accession>
<feature type="chain" id="PRO_5046669450" evidence="1">
    <location>
        <begin position="32"/>
        <end position="709"/>
    </location>
</feature>
<dbReference type="Gene3D" id="3.90.1170.50">
    <property type="entry name" value="Aldehyde oxidase/xanthine dehydrogenase, a/b hammerhead"/>
    <property type="match status" value="1"/>
</dbReference>
<dbReference type="Proteomes" id="UP001222770">
    <property type="component" value="Unassembled WGS sequence"/>
</dbReference>
<dbReference type="SUPFAM" id="SSF56003">
    <property type="entry name" value="Molybdenum cofactor-binding domain"/>
    <property type="match status" value="2"/>
</dbReference>
<sequence>MDLTLNASRREMLAGSALLGGALLVPLTACAATGSPGKGGLAANTWLAVTPDGKIALALPKTEMGQGILTAITMIAAEELAVAPEAVQVTIAEGDAARFAPLSQGTGGSTSIREVWQPLREAAAKARAALLQAAATQWKAPVADCVAHDGAVLHKPSGKVLTFAALVPVAAAAPLPKDAPLLSPTEFKVLGKAQRRLDGAAKARGTAEYGIDVIVPGMKFAAIAECPIFGGKLAGLDEAAAKAVPGVDAVIRDDDALMIVAGNTWAARQALIAADPKWDAPPAAKGAQQAAIVGTVAAGLNQPGTVAINADPKVALPAATRTITAEYHQSFLAHATMEPSNCVAQVKDGACEIWTGSQIPSDAREAAAKALGFPLEKVTFHNRLMGGGFGRRLEPDMVVRAVGLARRVPWPVKLTWAREQDMTHDFFRPAYADRFTVGVDAAGRPVSWTHKIAGSSIMARLMGPAFKGVDEDVVDGLNAPLYDGFPRTVTFQQVESSVPTGWWRGVGPLRTAFAVECMVDELANAANIDPIGYRLQLTSDPRARAVLEAVRKQSGWDDKRTPNSGLGVAVIHNWDTYMAAVADVSVGADRQIRINRVTVAVDCGQVVNPSGIRAQIDSGVIFGGSAALWGEITIAGGAVEQSNFHDYRVMRMAECPVIETMIIDSHEKPGGMGEPPCAVIGPALANALHALTGKRVRSLPLQKGFEALA</sequence>
<dbReference type="Gene3D" id="3.30.365.10">
    <property type="entry name" value="Aldehyde oxidase/xanthine dehydrogenase, molybdopterin binding domain"/>
    <property type="match status" value="3"/>
</dbReference>
<evidence type="ECO:0000256" key="1">
    <source>
        <dbReference type="SAM" id="SignalP"/>
    </source>
</evidence>
<dbReference type="InterPro" id="IPR037165">
    <property type="entry name" value="AldOxase/xan_DH_Mopterin-bd_sf"/>
</dbReference>
<dbReference type="InterPro" id="IPR012368">
    <property type="entry name" value="OxRdtase_Mopterin-bd_su_IorB"/>
</dbReference>
<name>A0ABT6CNB5_9SPHN</name>
<keyword evidence="1" id="KW-0732">Signal</keyword>
<comment type="caution">
    <text evidence="3">The sequence shown here is derived from an EMBL/GenBank/DDBJ whole genome shotgun (WGS) entry which is preliminary data.</text>
</comment>
<gene>
    <name evidence="3" type="ORF">POM99_16080</name>
</gene>
<dbReference type="InterPro" id="IPR008274">
    <property type="entry name" value="AldOxase/xan_DH_MoCoBD1"/>
</dbReference>
<dbReference type="SMART" id="SM01008">
    <property type="entry name" value="Ald_Xan_dh_C"/>
    <property type="match status" value="1"/>
</dbReference>
<dbReference type="PROSITE" id="PS51318">
    <property type="entry name" value="TAT"/>
    <property type="match status" value="1"/>
</dbReference>
<evidence type="ECO:0000259" key="2">
    <source>
        <dbReference type="SMART" id="SM01008"/>
    </source>
</evidence>
<organism evidence="3 4">
    <name type="scientific">Novosphingobium cyanobacteriorum</name>
    <dbReference type="NCBI Taxonomy" id="3024215"/>
    <lineage>
        <taxon>Bacteria</taxon>
        <taxon>Pseudomonadati</taxon>
        <taxon>Pseudomonadota</taxon>
        <taxon>Alphaproteobacteria</taxon>
        <taxon>Sphingomonadales</taxon>
        <taxon>Sphingomonadaceae</taxon>
        <taxon>Novosphingobium</taxon>
    </lineage>
</organism>
<keyword evidence="4" id="KW-1185">Reference proteome</keyword>
<dbReference type="PANTHER" id="PTHR47495:SF2">
    <property type="entry name" value="ALDEHYDE DEHYDROGENASE"/>
    <property type="match status" value="1"/>
</dbReference>
<dbReference type="EMBL" id="JAROCY010000016">
    <property type="protein sequence ID" value="MDF8334728.1"/>
    <property type="molecule type" value="Genomic_DNA"/>
</dbReference>
<reference evidence="3 4" key="1">
    <citation type="submission" date="2023-03" db="EMBL/GenBank/DDBJ databases">
        <title>Novosphingobium cyanobacteriorum sp. nov., isolated from a eutrophic reservoir during the Microcystis bloom period.</title>
        <authorList>
            <person name="Kang M."/>
            <person name="Le V."/>
            <person name="Ko S.-R."/>
            <person name="Lee S.-A."/>
            <person name="Ahn C.-Y."/>
        </authorList>
    </citation>
    <scope>NUCLEOTIDE SEQUENCE [LARGE SCALE GENOMIC DNA]</scope>
    <source>
        <strain evidence="3 4">HBC54</strain>
    </source>
</reference>
<feature type="domain" description="Aldehyde oxidase/xanthine dehydrogenase a/b hammerhead" evidence="2">
    <location>
        <begin position="204"/>
        <end position="282"/>
    </location>
</feature>